<dbReference type="InterPro" id="IPR001752">
    <property type="entry name" value="Kinesin_motor_dom"/>
</dbReference>
<evidence type="ECO:0000313" key="10">
    <source>
        <dbReference type="Proteomes" id="UP001321760"/>
    </source>
</evidence>
<evidence type="ECO:0000256" key="3">
    <source>
        <dbReference type="ARBA" id="ARBA00022840"/>
    </source>
</evidence>
<reference evidence="9" key="1">
    <citation type="journal article" date="2023" name="Mol. Phylogenet. Evol.">
        <title>Genome-scale phylogeny and comparative genomics of the fungal order Sordariales.</title>
        <authorList>
            <person name="Hensen N."/>
            <person name="Bonometti L."/>
            <person name="Westerberg I."/>
            <person name="Brannstrom I.O."/>
            <person name="Guillou S."/>
            <person name="Cros-Aarteil S."/>
            <person name="Calhoun S."/>
            <person name="Haridas S."/>
            <person name="Kuo A."/>
            <person name="Mondo S."/>
            <person name="Pangilinan J."/>
            <person name="Riley R."/>
            <person name="LaButti K."/>
            <person name="Andreopoulos B."/>
            <person name="Lipzen A."/>
            <person name="Chen C."/>
            <person name="Yan M."/>
            <person name="Daum C."/>
            <person name="Ng V."/>
            <person name="Clum A."/>
            <person name="Steindorff A."/>
            <person name="Ohm R.A."/>
            <person name="Martin F."/>
            <person name="Silar P."/>
            <person name="Natvig D.O."/>
            <person name="Lalanne C."/>
            <person name="Gautier V."/>
            <person name="Ament-Velasquez S.L."/>
            <person name="Kruys A."/>
            <person name="Hutchinson M.I."/>
            <person name="Powell A.J."/>
            <person name="Barry K."/>
            <person name="Miller A.N."/>
            <person name="Grigoriev I.V."/>
            <person name="Debuchy R."/>
            <person name="Gladieux P."/>
            <person name="Hiltunen Thoren M."/>
            <person name="Johannesson H."/>
        </authorList>
    </citation>
    <scope>NUCLEOTIDE SEQUENCE</scope>
    <source>
        <strain evidence="9">PSN243</strain>
    </source>
</reference>
<dbReference type="InterPro" id="IPR036961">
    <property type="entry name" value="Kinesin_motor_dom_sf"/>
</dbReference>
<dbReference type="Gene3D" id="1.20.58.60">
    <property type="match status" value="1"/>
</dbReference>
<dbReference type="AlphaFoldDB" id="A0AAV9GDZ3"/>
<evidence type="ECO:0000259" key="8">
    <source>
        <dbReference type="PROSITE" id="PS50067"/>
    </source>
</evidence>
<evidence type="ECO:0000313" key="9">
    <source>
        <dbReference type="EMBL" id="KAK4445573.1"/>
    </source>
</evidence>
<dbReference type="Proteomes" id="UP001321760">
    <property type="component" value="Unassembled WGS sequence"/>
</dbReference>
<dbReference type="GO" id="GO:0005524">
    <property type="term" value="F:ATP binding"/>
    <property type="evidence" value="ECO:0007669"/>
    <property type="project" value="UniProtKB-UniRule"/>
</dbReference>
<comment type="similarity">
    <text evidence="6">Belongs to the TRAFAC class myosin-kinesin ATPase superfamily. Kinesin family.</text>
</comment>
<dbReference type="PANTHER" id="PTHR47968">
    <property type="entry name" value="CENTROMERE PROTEIN E"/>
    <property type="match status" value="1"/>
</dbReference>
<dbReference type="Gene3D" id="3.40.850.10">
    <property type="entry name" value="Kinesin motor domain"/>
    <property type="match status" value="1"/>
</dbReference>
<dbReference type="Pfam" id="PF00225">
    <property type="entry name" value="Kinesin"/>
    <property type="match status" value="1"/>
</dbReference>
<keyword evidence="1" id="KW-0493">Microtubule</keyword>
<feature type="compositionally biased region" description="Polar residues" evidence="7">
    <location>
        <begin position="971"/>
        <end position="991"/>
    </location>
</feature>
<keyword evidence="5 6" id="KW-0505">Motor protein</keyword>
<protein>
    <submittedName>
        <fullName evidence="9">Kinesin-like protein</fullName>
    </submittedName>
</protein>
<dbReference type="GO" id="GO:0003777">
    <property type="term" value="F:microtubule motor activity"/>
    <property type="evidence" value="ECO:0007669"/>
    <property type="project" value="InterPro"/>
</dbReference>
<gene>
    <name evidence="9" type="ORF">QBC34DRAFT_163379</name>
</gene>
<evidence type="ECO:0000256" key="2">
    <source>
        <dbReference type="ARBA" id="ARBA00022741"/>
    </source>
</evidence>
<dbReference type="PROSITE" id="PS00411">
    <property type="entry name" value="KINESIN_MOTOR_1"/>
    <property type="match status" value="1"/>
</dbReference>
<evidence type="ECO:0000256" key="7">
    <source>
        <dbReference type="SAM" id="MobiDB-lite"/>
    </source>
</evidence>
<feature type="domain" description="Kinesin motor" evidence="8">
    <location>
        <begin position="9"/>
        <end position="379"/>
    </location>
</feature>
<comment type="caution">
    <text evidence="9">The sequence shown here is derived from an EMBL/GenBank/DDBJ whole genome shotgun (WGS) entry which is preliminary data.</text>
</comment>
<evidence type="ECO:0000256" key="1">
    <source>
        <dbReference type="ARBA" id="ARBA00022701"/>
    </source>
</evidence>
<evidence type="ECO:0000256" key="6">
    <source>
        <dbReference type="PROSITE-ProRule" id="PRU00283"/>
    </source>
</evidence>
<dbReference type="CDD" id="cd01370">
    <property type="entry name" value="KISc_KIP3_like"/>
    <property type="match status" value="1"/>
</dbReference>
<feature type="compositionally biased region" description="Polar residues" evidence="7">
    <location>
        <begin position="939"/>
        <end position="952"/>
    </location>
</feature>
<dbReference type="InterPro" id="IPR027640">
    <property type="entry name" value="Kinesin-like_fam"/>
</dbReference>
<dbReference type="EMBL" id="MU865964">
    <property type="protein sequence ID" value="KAK4445573.1"/>
    <property type="molecule type" value="Genomic_DNA"/>
</dbReference>
<dbReference type="FunFam" id="3.40.850.10:FF:000053">
    <property type="entry name" value="Kinesin family"/>
    <property type="match status" value="1"/>
</dbReference>
<sequence length="1051" mass="114192">MAIDPNASSITVAVRVRPFTIREAAQLSRTDDGTLFLGDGSLAGAPAPKLNQRGIRSVIKVVDERSLVFDPPEDSPVQKFSRSVVPMGKKVKDQIFGFDRIFDDNASQVDVYEGTTKKLLDSVLDGYNATVFAYGATGCGKTHTITGTAQHPGIIFLTMQELFEKIAERSDEKQTEVSLSYLEIYNETIRDLLVPGGSKQGLMLREDSNQAVTVAGLTSHHPKDVQEVMDMIVQGNEFRTVSPTAANAVSSRSHAVLQINIAQKDRNADINEPHTMATLSIIDLAGSERASATKNRGERLLEGANINKSLLALGSCINALCDPRKRNHVPYRNSKLTRLLKFSLGGNCKTVMIVCVSPSSEHFDETQNTLRYANRAKNIQTKVTRNVFNVNRHVKDFLVKIDEQIALINELKAQQKDAEKIFFAKFQKQMDKKDAIVREGILRLRAAYDNSANERQEKLQNMKRLRAFERRIGLLSAWIAAFDAVCDSREDESGMPPNLSAMRKTAQGILAELESSRQHLHQRLEKSNWERALDTALHHTMCLLQGVEGGVVDASDQDTLAREAEALKTSFMRDAYREVLEQDKAGDAAVLQVLLTAQFDILASLSETLGMNEEEAVAHAKTIIKRLLETGYSAASHVVKPDGSMMPVELFPPTKRGTPKRKKSINVNAKPVAMPALAALSTVQQQALTSPMKASPRRRKAGVARKGVSFTPVKKKNSVRWRDDETEEGTLADFEKTPLKIPSPGEESSAERAKPIRPPPAPTYLNHANSPQGSSPSSLPLPDVSTLHVSKPNRFQAGFLSKGRPSPSGSPIPPTMTLNLTSSSDNEDRPSPLRSIPVSRAANTFSPPRNGSPQPSHILSTLDENEPPRATSASGGVSGSGSGSDSENPSIDPLKLRSALHMAKRRDRLSSMSGTATSHAKRLSSVGSINGHGHHRASASYSGPLASSTNGISRHRRASAERRLSPPMTCSPPSALNNDSSFAGGSRSLTAGQVRRMNLGGSVRLDNHISPQRGDRPDGKARRITIGSAGVANSGSGNTTRAPRPSVAAWR</sequence>
<keyword evidence="4" id="KW-0175">Coiled coil</keyword>
<organism evidence="9 10">
    <name type="scientific">Podospora aff. communis PSN243</name>
    <dbReference type="NCBI Taxonomy" id="3040156"/>
    <lineage>
        <taxon>Eukaryota</taxon>
        <taxon>Fungi</taxon>
        <taxon>Dikarya</taxon>
        <taxon>Ascomycota</taxon>
        <taxon>Pezizomycotina</taxon>
        <taxon>Sordariomycetes</taxon>
        <taxon>Sordariomycetidae</taxon>
        <taxon>Sordariales</taxon>
        <taxon>Podosporaceae</taxon>
        <taxon>Podospora</taxon>
    </lineage>
</organism>
<dbReference type="InterPro" id="IPR027417">
    <property type="entry name" value="P-loop_NTPase"/>
</dbReference>
<keyword evidence="3 6" id="KW-0067">ATP-binding</keyword>
<dbReference type="GO" id="GO:0007018">
    <property type="term" value="P:microtubule-based movement"/>
    <property type="evidence" value="ECO:0007669"/>
    <property type="project" value="InterPro"/>
</dbReference>
<reference evidence="9" key="2">
    <citation type="submission" date="2023-05" db="EMBL/GenBank/DDBJ databases">
        <authorList>
            <consortium name="Lawrence Berkeley National Laboratory"/>
            <person name="Steindorff A."/>
            <person name="Hensen N."/>
            <person name="Bonometti L."/>
            <person name="Westerberg I."/>
            <person name="Brannstrom I.O."/>
            <person name="Guillou S."/>
            <person name="Cros-Aarteil S."/>
            <person name="Calhoun S."/>
            <person name="Haridas S."/>
            <person name="Kuo A."/>
            <person name="Mondo S."/>
            <person name="Pangilinan J."/>
            <person name="Riley R."/>
            <person name="Labutti K."/>
            <person name="Andreopoulos B."/>
            <person name="Lipzen A."/>
            <person name="Chen C."/>
            <person name="Yanf M."/>
            <person name="Daum C."/>
            <person name="Ng V."/>
            <person name="Clum A."/>
            <person name="Ohm R."/>
            <person name="Martin F."/>
            <person name="Silar P."/>
            <person name="Natvig D."/>
            <person name="Lalanne C."/>
            <person name="Gautier V."/>
            <person name="Ament-Velasquez S.L."/>
            <person name="Kruys A."/>
            <person name="Hutchinson M.I."/>
            <person name="Powell A.J."/>
            <person name="Barry K."/>
            <person name="Miller A.N."/>
            <person name="Grigoriev I.V."/>
            <person name="Debuchy R."/>
            <person name="Gladieux P."/>
            <person name="Thoren M.H."/>
            <person name="Johannesson H."/>
        </authorList>
    </citation>
    <scope>NUCLEOTIDE SEQUENCE</scope>
    <source>
        <strain evidence="9">PSN243</strain>
    </source>
</reference>
<dbReference type="InterPro" id="IPR019821">
    <property type="entry name" value="Kinesin_motor_CS"/>
</dbReference>
<feature type="compositionally biased region" description="Low complexity" evidence="7">
    <location>
        <begin position="770"/>
        <end position="787"/>
    </location>
</feature>
<keyword evidence="2 6" id="KW-0547">Nucleotide-binding</keyword>
<dbReference type="PROSITE" id="PS50067">
    <property type="entry name" value="KINESIN_MOTOR_2"/>
    <property type="match status" value="1"/>
</dbReference>
<dbReference type="SUPFAM" id="SSF52540">
    <property type="entry name" value="P-loop containing nucleoside triphosphate hydrolases"/>
    <property type="match status" value="1"/>
</dbReference>
<feature type="compositionally biased region" description="Polar residues" evidence="7">
    <location>
        <begin position="841"/>
        <end position="859"/>
    </location>
</feature>
<dbReference type="GO" id="GO:0005874">
    <property type="term" value="C:microtubule"/>
    <property type="evidence" value="ECO:0007669"/>
    <property type="project" value="UniProtKB-KW"/>
</dbReference>
<dbReference type="SMART" id="SM00129">
    <property type="entry name" value="KISc"/>
    <property type="match status" value="1"/>
</dbReference>
<accession>A0AAV9GDZ3</accession>
<feature type="region of interest" description="Disordered" evidence="7">
    <location>
        <begin position="688"/>
        <end position="1051"/>
    </location>
</feature>
<proteinExistence type="inferred from homology"/>
<dbReference type="GO" id="GO:0008017">
    <property type="term" value="F:microtubule binding"/>
    <property type="evidence" value="ECO:0007669"/>
    <property type="project" value="InterPro"/>
</dbReference>
<dbReference type="PANTHER" id="PTHR47968:SF13">
    <property type="entry name" value="KINESIN-LIKE PROTEIN KIF19 ISOFORM X1"/>
    <property type="match status" value="1"/>
</dbReference>
<evidence type="ECO:0000256" key="5">
    <source>
        <dbReference type="ARBA" id="ARBA00023175"/>
    </source>
</evidence>
<feature type="binding site" evidence="6">
    <location>
        <begin position="135"/>
        <end position="142"/>
    </location>
    <ligand>
        <name>ATP</name>
        <dbReference type="ChEBI" id="CHEBI:30616"/>
    </ligand>
</feature>
<keyword evidence="10" id="KW-1185">Reference proteome</keyword>
<name>A0AAV9GDZ3_9PEZI</name>
<feature type="compositionally biased region" description="Low complexity" evidence="7">
    <location>
        <begin position="1027"/>
        <end position="1038"/>
    </location>
</feature>
<evidence type="ECO:0000256" key="4">
    <source>
        <dbReference type="ARBA" id="ARBA00023054"/>
    </source>
</evidence>
<dbReference type="SUPFAM" id="SSF46966">
    <property type="entry name" value="Spectrin repeat"/>
    <property type="match status" value="1"/>
</dbReference>
<dbReference type="PRINTS" id="PR00380">
    <property type="entry name" value="KINESINHEAVY"/>
</dbReference>